<evidence type="ECO:0000313" key="3">
    <source>
        <dbReference type="Proteomes" id="UP000297245"/>
    </source>
</evidence>
<gene>
    <name evidence="2" type="ORF">K435DRAFT_941798</name>
</gene>
<dbReference type="EMBL" id="ML179959">
    <property type="protein sequence ID" value="THU79938.1"/>
    <property type="molecule type" value="Genomic_DNA"/>
</dbReference>
<evidence type="ECO:0000256" key="1">
    <source>
        <dbReference type="SAM" id="MobiDB-lite"/>
    </source>
</evidence>
<dbReference type="Proteomes" id="UP000297245">
    <property type="component" value="Unassembled WGS sequence"/>
</dbReference>
<accession>A0A4S8KWK8</accession>
<sequence>MSSPFVFSHWPDARLVHIVDAASEMRSHAMPDHLKITQKSPSKAPEANLSISLPAPSTETTEEAIGDDALFCEEEEPGELDELMGEEVEPSLEWIIAATLLLIWMIAEKPKIESEMEFESEEEPE</sequence>
<name>A0A4S8KWK8_DENBC</name>
<organism evidence="2 3">
    <name type="scientific">Dendrothele bispora (strain CBS 962.96)</name>
    <dbReference type="NCBI Taxonomy" id="1314807"/>
    <lineage>
        <taxon>Eukaryota</taxon>
        <taxon>Fungi</taxon>
        <taxon>Dikarya</taxon>
        <taxon>Basidiomycota</taxon>
        <taxon>Agaricomycotina</taxon>
        <taxon>Agaricomycetes</taxon>
        <taxon>Agaricomycetidae</taxon>
        <taxon>Agaricales</taxon>
        <taxon>Agaricales incertae sedis</taxon>
        <taxon>Dendrothele</taxon>
    </lineage>
</organism>
<proteinExistence type="predicted"/>
<reference evidence="2 3" key="1">
    <citation type="journal article" date="2019" name="Nat. Ecol. Evol.">
        <title>Megaphylogeny resolves global patterns of mushroom evolution.</title>
        <authorList>
            <person name="Varga T."/>
            <person name="Krizsan K."/>
            <person name="Foldi C."/>
            <person name="Dima B."/>
            <person name="Sanchez-Garcia M."/>
            <person name="Sanchez-Ramirez S."/>
            <person name="Szollosi G.J."/>
            <person name="Szarkandi J.G."/>
            <person name="Papp V."/>
            <person name="Albert L."/>
            <person name="Andreopoulos W."/>
            <person name="Angelini C."/>
            <person name="Antonin V."/>
            <person name="Barry K.W."/>
            <person name="Bougher N.L."/>
            <person name="Buchanan P."/>
            <person name="Buyck B."/>
            <person name="Bense V."/>
            <person name="Catcheside P."/>
            <person name="Chovatia M."/>
            <person name="Cooper J."/>
            <person name="Damon W."/>
            <person name="Desjardin D."/>
            <person name="Finy P."/>
            <person name="Geml J."/>
            <person name="Haridas S."/>
            <person name="Hughes K."/>
            <person name="Justo A."/>
            <person name="Karasinski D."/>
            <person name="Kautmanova I."/>
            <person name="Kiss B."/>
            <person name="Kocsube S."/>
            <person name="Kotiranta H."/>
            <person name="LaButti K.M."/>
            <person name="Lechner B.E."/>
            <person name="Liimatainen K."/>
            <person name="Lipzen A."/>
            <person name="Lukacs Z."/>
            <person name="Mihaltcheva S."/>
            <person name="Morgado L.N."/>
            <person name="Niskanen T."/>
            <person name="Noordeloos M.E."/>
            <person name="Ohm R.A."/>
            <person name="Ortiz-Santana B."/>
            <person name="Ovrebo C."/>
            <person name="Racz N."/>
            <person name="Riley R."/>
            <person name="Savchenko A."/>
            <person name="Shiryaev A."/>
            <person name="Soop K."/>
            <person name="Spirin V."/>
            <person name="Szebenyi C."/>
            <person name="Tomsovsky M."/>
            <person name="Tulloss R.E."/>
            <person name="Uehling J."/>
            <person name="Grigoriev I.V."/>
            <person name="Vagvolgyi C."/>
            <person name="Papp T."/>
            <person name="Martin F.M."/>
            <person name="Miettinen O."/>
            <person name="Hibbett D.S."/>
            <person name="Nagy L.G."/>
        </authorList>
    </citation>
    <scope>NUCLEOTIDE SEQUENCE [LARGE SCALE GENOMIC DNA]</scope>
    <source>
        <strain evidence="2 3">CBS 962.96</strain>
    </source>
</reference>
<feature type="region of interest" description="Disordered" evidence="1">
    <location>
        <begin position="37"/>
        <end position="60"/>
    </location>
</feature>
<dbReference type="AlphaFoldDB" id="A0A4S8KWK8"/>
<keyword evidence="3" id="KW-1185">Reference proteome</keyword>
<evidence type="ECO:0000313" key="2">
    <source>
        <dbReference type="EMBL" id="THU79938.1"/>
    </source>
</evidence>
<feature type="compositionally biased region" description="Polar residues" evidence="1">
    <location>
        <begin position="49"/>
        <end position="59"/>
    </location>
</feature>
<protein>
    <submittedName>
        <fullName evidence="2">Uncharacterized protein</fullName>
    </submittedName>
</protein>